<evidence type="ECO:0000256" key="9">
    <source>
        <dbReference type="ARBA" id="ARBA00022840"/>
    </source>
</evidence>
<name>A0A0X8FL24_9LACT</name>
<evidence type="ECO:0000256" key="7">
    <source>
        <dbReference type="ARBA" id="ARBA00022741"/>
    </source>
</evidence>
<dbReference type="AlphaFoldDB" id="A0A0X8FL24"/>
<keyword evidence="10 13" id="KW-0648">Protein biosynthesis</keyword>
<feature type="binding site" evidence="13">
    <location>
        <position position="28"/>
    </location>
    <ligand>
        <name>Zn(2+)</name>
        <dbReference type="ChEBI" id="CHEBI:29105"/>
    </ligand>
</feature>
<feature type="binding site" evidence="13">
    <location>
        <position position="241"/>
    </location>
    <ligand>
        <name>Zn(2+)</name>
        <dbReference type="ChEBI" id="CHEBI:29105"/>
    </ligand>
</feature>
<evidence type="ECO:0000256" key="13">
    <source>
        <dbReference type="HAMAP-Rule" id="MF_00041"/>
    </source>
</evidence>
<dbReference type="PANTHER" id="PTHR10890:SF3">
    <property type="entry name" value="CYSTEINE--TRNA LIGASE, CYTOPLASMIC"/>
    <property type="match status" value="1"/>
</dbReference>
<evidence type="ECO:0000256" key="1">
    <source>
        <dbReference type="ARBA" id="ARBA00004496"/>
    </source>
</evidence>
<evidence type="ECO:0000256" key="8">
    <source>
        <dbReference type="ARBA" id="ARBA00022833"/>
    </source>
</evidence>
<keyword evidence="5 13" id="KW-0436">Ligase</keyword>
<dbReference type="Pfam" id="PF01406">
    <property type="entry name" value="tRNA-synt_1e"/>
    <property type="match status" value="1"/>
</dbReference>
<comment type="similarity">
    <text evidence="2 13">Belongs to the class-I aminoacyl-tRNA synthetase family.</text>
</comment>
<dbReference type="OrthoDB" id="9815130at2"/>
<dbReference type="CDD" id="cd00672">
    <property type="entry name" value="CysRS_core"/>
    <property type="match status" value="1"/>
</dbReference>
<evidence type="ECO:0000256" key="6">
    <source>
        <dbReference type="ARBA" id="ARBA00022723"/>
    </source>
</evidence>
<dbReference type="SMART" id="SM00840">
    <property type="entry name" value="DALR_2"/>
    <property type="match status" value="1"/>
</dbReference>
<reference evidence="15" key="2">
    <citation type="submission" date="2016-01" db="EMBL/GenBank/DDBJ databases">
        <title>Six Aerococcus type strain genome sequencing and assembly using PacBio and Illumina Hiseq.</title>
        <authorList>
            <person name="Carkaci D."/>
            <person name="Dargis R."/>
            <person name="Nielsen X.C."/>
            <person name="Skovgaard O."/>
            <person name="Fuursted K."/>
            <person name="Christensen J.J."/>
        </authorList>
    </citation>
    <scope>NUCLEOTIDE SEQUENCE [LARGE SCALE GENOMIC DNA]</scope>
    <source>
        <strain evidence="15">CCUG42038B</strain>
    </source>
</reference>
<organism evidence="14 15">
    <name type="scientific">Aerococcus urinaehominis</name>
    <dbReference type="NCBI Taxonomy" id="128944"/>
    <lineage>
        <taxon>Bacteria</taxon>
        <taxon>Bacillati</taxon>
        <taxon>Bacillota</taxon>
        <taxon>Bacilli</taxon>
        <taxon>Lactobacillales</taxon>
        <taxon>Aerococcaceae</taxon>
        <taxon>Aerococcus</taxon>
    </lineage>
</organism>
<proteinExistence type="inferred from homology"/>
<evidence type="ECO:0000256" key="4">
    <source>
        <dbReference type="ARBA" id="ARBA00022490"/>
    </source>
</evidence>
<feature type="short sequence motif" description="'HIGH' region" evidence="13">
    <location>
        <begin position="30"/>
        <end position="40"/>
    </location>
</feature>
<dbReference type="STRING" id="128944.AWM75_04305"/>
<keyword evidence="11 13" id="KW-0030">Aminoacyl-tRNA synthetase</keyword>
<dbReference type="PANTHER" id="PTHR10890">
    <property type="entry name" value="CYSTEINYL-TRNA SYNTHETASE"/>
    <property type="match status" value="1"/>
</dbReference>
<accession>A0A0X8FL24</accession>
<dbReference type="InterPro" id="IPR056411">
    <property type="entry name" value="CysS_C"/>
</dbReference>
<dbReference type="Proteomes" id="UP000062260">
    <property type="component" value="Chromosome"/>
</dbReference>
<gene>
    <name evidence="13" type="primary">cysS</name>
    <name evidence="14" type="ORF">AWM75_04305</name>
</gene>
<comment type="catalytic activity">
    <reaction evidence="12 13">
        <text>tRNA(Cys) + L-cysteine + ATP = L-cysteinyl-tRNA(Cys) + AMP + diphosphate</text>
        <dbReference type="Rhea" id="RHEA:17773"/>
        <dbReference type="Rhea" id="RHEA-COMP:9661"/>
        <dbReference type="Rhea" id="RHEA-COMP:9679"/>
        <dbReference type="ChEBI" id="CHEBI:30616"/>
        <dbReference type="ChEBI" id="CHEBI:33019"/>
        <dbReference type="ChEBI" id="CHEBI:35235"/>
        <dbReference type="ChEBI" id="CHEBI:78442"/>
        <dbReference type="ChEBI" id="CHEBI:78517"/>
        <dbReference type="ChEBI" id="CHEBI:456215"/>
        <dbReference type="EC" id="6.1.1.16"/>
    </reaction>
</comment>
<keyword evidence="15" id="KW-1185">Reference proteome</keyword>
<dbReference type="EC" id="6.1.1.16" evidence="13"/>
<keyword evidence="8 13" id="KW-0862">Zinc</keyword>
<keyword evidence="6 13" id="KW-0479">Metal-binding</keyword>
<dbReference type="InterPro" id="IPR024909">
    <property type="entry name" value="Cys-tRNA/MSH_ligase"/>
</dbReference>
<dbReference type="InterPro" id="IPR009080">
    <property type="entry name" value="tRNAsynth_Ia_anticodon-bd"/>
</dbReference>
<dbReference type="KEGG" id="auh:AWM75_04305"/>
<dbReference type="InterPro" id="IPR032678">
    <property type="entry name" value="tRNA-synt_1_cat_dom"/>
</dbReference>
<dbReference type="InterPro" id="IPR015803">
    <property type="entry name" value="Cys-tRNA-ligase"/>
</dbReference>
<feature type="binding site" evidence="13">
    <location>
        <position position="212"/>
    </location>
    <ligand>
        <name>Zn(2+)</name>
        <dbReference type="ChEBI" id="CHEBI:29105"/>
    </ligand>
</feature>
<feature type="binding site" evidence="13">
    <location>
        <position position="237"/>
    </location>
    <ligand>
        <name>Zn(2+)</name>
        <dbReference type="ChEBI" id="CHEBI:29105"/>
    </ligand>
</feature>
<comment type="cofactor">
    <cofactor evidence="13">
        <name>Zn(2+)</name>
        <dbReference type="ChEBI" id="CHEBI:29105"/>
    </cofactor>
    <text evidence="13">Binds 1 zinc ion per subunit.</text>
</comment>
<dbReference type="GO" id="GO:0005524">
    <property type="term" value="F:ATP binding"/>
    <property type="evidence" value="ECO:0007669"/>
    <property type="project" value="UniProtKB-UniRule"/>
</dbReference>
<dbReference type="GO" id="GO:0008270">
    <property type="term" value="F:zinc ion binding"/>
    <property type="evidence" value="ECO:0007669"/>
    <property type="project" value="UniProtKB-UniRule"/>
</dbReference>
<evidence type="ECO:0000256" key="3">
    <source>
        <dbReference type="ARBA" id="ARBA00011245"/>
    </source>
</evidence>
<dbReference type="HAMAP" id="MF_00041">
    <property type="entry name" value="Cys_tRNA_synth"/>
    <property type="match status" value="1"/>
</dbReference>
<comment type="subunit">
    <text evidence="3 13">Monomer.</text>
</comment>
<evidence type="ECO:0000256" key="5">
    <source>
        <dbReference type="ARBA" id="ARBA00022598"/>
    </source>
</evidence>
<dbReference type="InterPro" id="IPR015273">
    <property type="entry name" value="Cys-tRNA-synt_Ia_DALR"/>
</dbReference>
<feature type="binding site" evidence="13">
    <location>
        <position position="274"/>
    </location>
    <ligand>
        <name>ATP</name>
        <dbReference type="ChEBI" id="CHEBI:30616"/>
    </ligand>
</feature>
<dbReference type="GO" id="GO:0004817">
    <property type="term" value="F:cysteine-tRNA ligase activity"/>
    <property type="evidence" value="ECO:0007669"/>
    <property type="project" value="UniProtKB-UniRule"/>
</dbReference>
<evidence type="ECO:0000313" key="15">
    <source>
        <dbReference type="Proteomes" id="UP000062260"/>
    </source>
</evidence>
<keyword evidence="9 13" id="KW-0067">ATP-binding</keyword>
<feature type="short sequence motif" description="'KMSKS' region" evidence="13">
    <location>
        <begin position="271"/>
        <end position="275"/>
    </location>
</feature>
<dbReference type="RefSeq" id="WP_067978687.1">
    <property type="nucleotide sequence ID" value="NZ_CP014163.1"/>
</dbReference>
<dbReference type="SUPFAM" id="SSF52374">
    <property type="entry name" value="Nucleotidylyl transferase"/>
    <property type="match status" value="1"/>
</dbReference>
<dbReference type="InterPro" id="IPR014729">
    <property type="entry name" value="Rossmann-like_a/b/a_fold"/>
</dbReference>
<dbReference type="NCBIfam" id="TIGR00435">
    <property type="entry name" value="cysS"/>
    <property type="match status" value="1"/>
</dbReference>
<dbReference type="EMBL" id="CP014163">
    <property type="protein sequence ID" value="AMB99270.1"/>
    <property type="molecule type" value="Genomic_DNA"/>
</dbReference>
<dbReference type="Gene3D" id="3.40.50.620">
    <property type="entry name" value="HUPs"/>
    <property type="match status" value="1"/>
</dbReference>
<sequence>MIKIYNSLTREKEELKPLRPGEISMYVCGPTVYNYIHIGNARSTVAFDTVRRYLEYRGYQVKYVSNFTDVDDKIINRAHEEGLTTDEVADKYIQAFYQDTDALNVMRATANPRVVENMADIIAFVADLIDKGYAYATNGDVYFRARQFKGYGKLSDQNLDDLREGASQRLASDDQAVKEDSVDFALWKAAKPGEVSWDSPWGIGRPGWHIECSVMATKYLGDTIDIHAGGHDLIFPHHENEIAQSEAKTGQTFANYWMHNGFVTMGDDGEKMSKSLGNFVLAHDLIAEIDPQVIRYFLATAHYRSPLKFSQQNIQDAKNNLEKLNNAYKNANYRLPTAVQALDQDDHELAKIASHEAAFVAAMDDDINTPNGMTVIFQLIRDMNVYSEQDQVSQAVLQAYLDSFSQLTGVFGLIFTSEADLLEDDIQALIDDRQAARQNKDFARADQIRDQLKAQGIELDDTPQGTRWKRVDQ</sequence>
<comment type="subcellular location">
    <subcellularLocation>
        <location evidence="1 13">Cytoplasm</location>
    </subcellularLocation>
</comment>
<evidence type="ECO:0000256" key="12">
    <source>
        <dbReference type="ARBA" id="ARBA00047398"/>
    </source>
</evidence>
<dbReference type="FunFam" id="3.40.50.620:FF:000009">
    <property type="entry name" value="Cysteine--tRNA ligase"/>
    <property type="match status" value="1"/>
</dbReference>
<keyword evidence="4 13" id="KW-0963">Cytoplasm</keyword>
<evidence type="ECO:0000313" key="14">
    <source>
        <dbReference type="EMBL" id="AMB99270.1"/>
    </source>
</evidence>
<protein>
    <recommendedName>
        <fullName evidence="13">Cysteine--tRNA ligase</fullName>
        <ecNumber evidence="13">6.1.1.16</ecNumber>
    </recommendedName>
    <alternativeName>
        <fullName evidence="13">Cysteinyl-tRNA synthetase</fullName>
        <shortName evidence="13">CysRS</shortName>
    </alternativeName>
</protein>
<dbReference type="Pfam" id="PF23493">
    <property type="entry name" value="CysS_C"/>
    <property type="match status" value="1"/>
</dbReference>
<dbReference type="GO" id="GO:0005829">
    <property type="term" value="C:cytosol"/>
    <property type="evidence" value="ECO:0007669"/>
    <property type="project" value="TreeGrafter"/>
</dbReference>
<dbReference type="Gene3D" id="1.20.120.1910">
    <property type="entry name" value="Cysteine-tRNA ligase, C-terminal anti-codon recognition domain"/>
    <property type="match status" value="1"/>
</dbReference>
<reference evidence="14 15" key="1">
    <citation type="journal article" date="2016" name="Genome Announc.">
        <title>Complete Genome Sequences of Aerococcus christensenii CCUG 28831T, Aerococcus sanguinicola CCUG 43001T, Aerococcus urinae CCUG 36881T, Aerococcus urinaeequi CCUG 28094T, Aerococcus urinaehominis CCUG 42038 BT, and Aerococcus viridans CCUG 4311T.</title>
        <authorList>
            <person name="Carkaci D."/>
            <person name="Dargis R."/>
            <person name="Nielsen X.C."/>
            <person name="Skovgaard O."/>
            <person name="Fuursted K."/>
            <person name="Christensen J.J."/>
        </authorList>
    </citation>
    <scope>NUCLEOTIDE SEQUENCE [LARGE SCALE GENOMIC DNA]</scope>
    <source>
        <strain evidence="14 15">CCUG42038B</strain>
    </source>
</reference>
<dbReference type="GO" id="GO:0006423">
    <property type="term" value="P:cysteinyl-tRNA aminoacylation"/>
    <property type="evidence" value="ECO:0007669"/>
    <property type="project" value="UniProtKB-UniRule"/>
</dbReference>
<evidence type="ECO:0000256" key="10">
    <source>
        <dbReference type="ARBA" id="ARBA00022917"/>
    </source>
</evidence>
<dbReference type="Pfam" id="PF09190">
    <property type="entry name" value="DALR_2"/>
    <property type="match status" value="1"/>
</dbReference>
<evidence type="ECO:0000256" key="11">
    <source>
        <dbReference type="ARBA" id="ARBA00023146"/>
    </source>
</evidence>
<keyword evidence="7 13" id="KW-0547">Nucleotide-binding</keyword>
<dbReference type="PRINTS" id="PR00983">
    <property type="entry name" value="TRNASYNTHCYS"/>
</dbReference>
<evidence type="ECO:0000256" key="2">
    <source>
        <dbReference type="ARBA" id="ARBA00005594"/>
    </source>
</evidence>
<dbReference type="SUPFAM" id="SSF47323">
    <property type="entry name" value="Anticodon-binding domain of a subclass of class I aminoacyl-tRNA synthetases"/>
    <property type="match status" value="1"/>
</dbReference>